<evidence type="ECO:0000313" key="5">
    <source>
        <dbReference type="EMBL" id="CAB3265873.1"/>
    </source>
</evidence>
<proteinExistence type="evidence at transcript level"/>
<dbReference type="GO" id="GO:0008080">
    <property type="term" value="F:N-acetyltransferase activity"/>
    <property type="evidence" value="ECO:0007669"/>
    <property type="project" value="TreeGrafter"/>
</dbReference>
<name>A0A6F9DS95_9ASCI</name>
<evidence type="ECO:0000256" key="1">
    <source>
        <dbReference type="ARBA" id="ARBA00008694"/>
    </source>
</evidence>
<organism evidence="5">
    <name type="scientific">Phallusia mammillata</name>
    <dbReference type="NCBI Taxonomy" id="59560"/>
    <lineage>
        <taxon>Eukaryota</taxon>
        <taxon>Metazoa</taxon>
        <taxon>Chordata</taxon>
        <taxon>Tunicata</taxon>
        <taxon>Ascidiacea</taxon>
        <taxon>Phlebobranchia</taxon>
        <taxon>Ascidiidae</taxon>
        <taxon>Phallusia</taxon>
    </lineage>
</organism>
<evidence type="ECO:0000256" key="2">
    <source>
        <dbReference type="ARBA" id="ARBA00022679"/>
    </source>
</evidence>
<dbReference type="Pfam" id="PF00583">
    <property type="entry name" value="Acetyltransf_1"/>
    <property type="match status" value="1"/>
</dbReference>
<dbReference type="Gene3D" id="3.40.630.30">
    <property type="match status" value="1"/>
</dbReference>
<reference evidence="5" key="1">
    <citation type="submission" date="2020-04" db="EMBL/GenBank/DDBJ databases">
        <authorList>
            <person name="Neveu A P."/>
        </authorList>
    </citation>
    <scope>NUCLEOTIDE SEQUENCE</scope>
    <source>
        <tissue evidence="5">Whole embryo</tissue>
    </source>
</reference>
<protein>
    <submittedName>
        <fullName evidence="5">SSAT-1 spermidine/spermine N1-acetyltransferase 1</fullName>
    </submittedName>
</protein>
<evidence type="ECO:0000256" key="3">
    <source>
        <dbReference type="ARBA" id="ARBA00023315"/>
    </source>
</evidence>
<accession>A0A6F9DS95</accession>
<keyword evidence="2 5" id="KW-0808">Transferase</keyword>
<dbReference type="EMBL" id="LR790011">
    <property type="protein sequence ID" value="CAB3265873.1"/>
    <property type="molecule type" value="mRNA"/>
</dbReference>
<comment type="similarity">
    <text evidence="1">Belongs to the acetyltransferase family.</text>
</comment>
<feature type="domain" description="N-acetyltransferase" evidence="4">
    <location>
        <begin position="6"/>
        <end position="157"/>
    </location>
</feature>
<gene>
    <name evidence="5" type="primary">Sat2</name>
</gene>
<dbReference type="PROSITE" id="PS51186">
    <property type="entry name" value="GNAT"/>
    <property type="match status" value="1"/>
</dbReference>
<evidence type="ECO:0000259" key="4">
    <source>
        <dbReference type="PROSITE" id="PS51186"/>
    </source>
</evidence>
<dbReference type="PANTHER" id="PTHR10545">
    <property type="entry name" value="DIAMINE N-ACETYLTRANSFERASE"/>
    <property type="match status" value="1"/>
</dbReference>
<sequence length="164" mass="19095">MAELKYTVRKAKKCDCPEIQNMIMELAETENMADQNNMTVQVLERDGFEKDPPYYYAFVAEKDDGTLLGYAVYVYQYSTWNGRIMYLEDICVKEAYRNQKVGFDLLKAVNKVALETGCSQMRFACLKTNPAMSFYKRHGALNLTEVEDWHMLRFDLDVMKSELS</sequence>
<dbReference type="CDD" id="cd04301">
    <property type="entry name" value="NAT_SF"/>
    <property type="match status" value="1"/>
</dbReference>
<keyword evidence="3" id="KW-0012">Acyltransferase</keyword>
<dbReference type="InterPro" id="IPR000182">
    <property type="entry name" value="GNAT_dom"/>
</dbReference>
<dbReference type="InterPro" id="IPR016181">
    <property type="entry name" value="Acyl_CoA_acyltransferase"/>
</dbReference>
<dbReference type="FunFam" id="3.40.630.30:FF:000064">
    <property type="entry name" value="GNAT family acetyltransferase"/>
    <property type="match status" value="1"/>
</dbReference>
<dbReference type="AlphaFoldDB" id="A0A6F9DS95"/>
<dbReference type="SUPFAM" id="SSF55729">
    <property type="entry name" value="Acyl-CoA N-acyltransferases (Nat)"/>
    <property type="match status" value="1"/>
</dbReference>
<dbReference type="InterPro" id="IPR051016">
    <property type="entry name" value="Diverse_Substrate_AcTransf"/>
</dbReference>
<dbReference type="PANTHER" id="PTHR10545:SF29">
    <property type="entry name" value="GH14572P-RELATED"/>
    <property type="match status" value="1"/>
</dbReference>